<keyword evidence="3" id="KW-1185">Reference proteome</keyword>
<evidence type="ECO:0000313" key="3">
    <source>
        <dbReference type="Proteomes" id="UP000250235"/>
    </source>
</evidence>
<feature type="region of interest" description="Disordered" evidence="1">
    <location>
        <begin position="48"/>
        <end position="83"/>
    </location>
</feature>
<dbReference type="Proteomes" id="UP000250235">
    <property type="component" value="Unassembled WGS sequence"/>
</dbReference>
<name>A0A2Z7APT5_9LAMI</name>
<accession>A0A2Z7APT5</accession>
<dbReference type="EMBL" id="KV013357">
    <property type="protein sequence ID" value="KZV23874.1"/>
    <property type="molecule type" value="Genomic_DNA"/>
</dbReference>
<protein>
    <submittedName>
        <fullName evidence="2">Uncharacterized protein</fullName>
    </submittedName>
</protein>
<organism evidence="2 3">
    <name type="scientific">Dorcoceras hygrometricum</name>
    <dbReference type="NCBI Taxonomy" id="472368"/>
    <lineage>
        <taxon>Eukaryota</taxon>
        <taxon>Viridiplantae</taxon>
        <taxon>Streptophyta</taxon>
        <taxon>Embryophyta</taxon>
        <taxon>Tracheophyta</taxon>
        <taxon>Spermatophyta</taxon>
        <taxon>Magnoliopsida</taxon>
        <taxon>eudicotyledons</taxon>
        <taxon>Gunneridae</taxon>
        <taxon>Pentapetalae</taxon>
        <taxon>asterids</taxon>
        <taxon>lamiids</taxon>
        <taxon>Lamiales</taxon>
        <taxon>Gesneriaceae</taxon>
        <taxon>Didymocarpoideae</taxon>
        <taxon>Trichosporeae</taxon>
        <taxon>Loxocarpinae</taxon>
        <taxon>Dorcoceras</taxon>
    </lineage>
</organism>
<proteinExistence type="predicted"/>
<evidence type="ECO:0000256" key="1">
    <source>
        <dbReference type="SAM" id="MobiDB-lite"/>
    </source>
</evidence>
<sequence>MFTLKAAKGCSIVPRIHKFYLTNSNRARQHSRPETSSFRDLLKGRSAASNGYQSKEKFAKNPAPTKTLKSSTENDGNLGKKASVNIVLNRRNLTTGTHASYNKPDATIRSQAIQSQAIQSQTSKRSASTKPNDVALLPRLVPQFPSWSPSRNTISSRDWFFYSSTGHSLTSAKTARHNTNVRLIFPFPPAASYSNHQIPNSTSRWLQTGFLLMNCHGMREFRADAKILFSLCCKFTWSEALGDKHMGRNRRMKI</sequence>
<gene>
    <name evidence="2" type="ORF">F511_30525</name>
</gene>
<dbReference type="AlphaFoldDB" id="A0A2Z7APT5"/>
<reference evidence="2 3" key="1">
    <citation type="journal article" date="2015" name="Proc. Natl. Acad. Sci. U.S.A.">
        <title>The resurrection genome of Boea hygrometrica: A blueprint for survival of dehydration.</title>
        <authorList>
            <person name="Xiao L."/>
            <person name="Yang G."/>
            <person name="Zhang L."/>
            <person name="Yang X."/>
            <person name="Zhao S."/>
            <person name="Ji Z."/>
            <person name="Zhou Q."/>
            <person name="Hu M."/>
            <person name="Wang Y."/>
            <person name="Chen M."/>
            <person name="Xu Y."/>
            <person name="Jin H."/>
            <person name="Xiao X."/>
            <person name="Hu G."/>
            <person name="Bao F."/>
            <person name="Hu Y."/>
            <person name="Wan P."/>
            <person name="Li L."/>
            <person name="Deng X."/>
            <person name="Kuang T."/>
            <person name="Xiang C."/>
            <person name="Zhu J.K."/>
            <person name="Oliver M.J."/>
            <person name="He Y."/>
        </authorList>
    </citation>
    <scope>NUCLEOTIDE SEQUENCE [LARGE SCALE GENOMIC DNA]</scope>
    <source>
        <strain evidence="3">cv. XS01</strain>
    </source>
</reference>
<evidence type="ECO:0000313" key="2">
    <source>
        <dbReference type="EMBL" id="KZV23874.1"/>
    </source>
</evidence>